<dbReference type="InterPro" id="IPR045379">
    <property type="entry name" value="Crinkler_N"/>
</dbReference>
<reference evidence="5" key="1">
    <citation type="journal article" date="2020" name="New Phytol.">
        <title>Comparative genomics reveals dynamic genome evolution in host specialist ectomycorrhizal fungi.</title>
        <authorList>
            <person name="Lofgren L.A."/>
            <person name="Nguyen N.H."/>
            <person name="Vilgalys R."/>
            <person name="Ruytinx J."/>
            <person name="Liao H.L."/>
            <person name="Branco S."/>
            <person name="Kuo A."/>
            <person name="LaButti K."/>
            <person name="Lipzen A."/>
            <person name="Andreopoulos W."/>
            <person name="Pangilinan J."/>
            <person name="Riley R."/>
            <person name="Hundley H."/>
            <person name="Na H."/>
            <person name="Barry K."/>
            <person name="Grigoriev I.V."/>
            <person name="Stajich J.E."/>
            <person name="Kennedy P.G."/>
        </authorList>
    </citation>
    <scope>NUCLEOTIDE SEQUENCE</scope>
    <source>
        <strain evidence="5">FC423</strain>
    </source>
</reference>
<evidence type="ECO:0000313" key="5">
    <source>
        <dbReference type="EMBL" id="KAG2085336.1"/>
    </source>
</evidence>
<dbReference type="OrthoDB" id="2665332at2759"/>
<evidence type="ECO:0000256" key="3">
    <source>
        <dbReference type="ARBA" id="ARBA00022525"/>
    </source>
</evidence>
<sequence length="202" mass="23390">MSNVFMLYCWIRGTEINQHFGLKILHFDTVHALKTELKASQDLDVPASALRLYKPRVPVAELEYHSLRTTSERVLIPLMQLTGSMNPPLRVKNVIDEEDPIKMARKSFLANMDDYSKRQNHIQSRKDHNHLPMPRIRQLVHGDIHDTNIMVKKDDRTNEGPAMIMIYHTKKPNDILLHPCKQILTIMVSSLHNRSAEECNHG</sequence>
<keyword evidence="3" id="KW-0964">Secreted</keyword>
<dbReference type="EMBL" id="JABBWM010000178">
    <property type="protein sequence ID" value="KAG2085336.1"/>
    <property type="molecule type" value="Genomic_DNA"/>
</dbReference>
<evidence type="ECO:0000259" key="4">
    <source>
        <dbReference type="Pfam" id="PF20147"/>
    </source>
</evidence>
<keyword evidence="6" id="KW-1185">Reference proteome</keyword>
<dbReference type="Proteomes" id="UP000823399">
    <property type="component" value="Unassembled WGS sequence"/>
</dbReference>
<proteinExistence type="predicted"/>
<dbReference type="GO" id="GO:0043657">
    <property type="term" value="C:host cell"/>
    <property type="evidence" value="ECO:0007669"/>
    <property type="project" value="UniProtKB-SubCell"/>
</dbReference>
<feature type="domain" description="Crinkler effector protein N-terminal" evidence="4">
    <location>
        <begin position="7"/>
        <end position="63"/>
    </location>
</feature>
<dbReference type="RefSeq" id="XP_041284650.1">
    <property type="nucleotide sequence ID" value="XM_041434604.1"/>
</dbReference>
<name>A0A9P7JL85_9AGAM</name>
<comment type="subcellular location">
    <subcellularLocation>
        <location evidence="1">Host cell</location>
    </subcellularLocation>
    <subcellularLocation>
        <location evidence="2">Secreted</location>
    </subcellularLocation>
</comment>
<accession>A0A9P7JL85</accession>
<evidence type="ECO:0000313" key="6">
    <source>
        <dbReference type="Proteomes" id="UP000823399"/>
    </source>
</evidence>
<dbReference type="GeneID" id="64696863"/>
<organism evidence="5 6">
    <name type="scientific">Suillus discolor</name>
    <dbReference type="NCBI Taxonomy" id="1912936"/>
    <lineage>
        <taxon>Eukaryota</taxon>
        <taxon>Fungi</taxon>
        <taxon>Dikarya</taxon>
        <taxon>Basidiomycota</taxon>
        <taxon>Agaricomycotina</taxon>
        <taxon>Agaricomycetes</taxon>
        <taxon>Agaricomycetidae</taxon>
        <taxon>Boletales</taxon>
        <taxon>Suillineae</taxon>
        <taxon>Suillaceae</taxon>
        <taxon>Suillus</taxon>
    </lineage>
</organism>
<comment type="caution">
    <text evidence="5">The sequence shown here is derived from an EMBL/GenBank/DDBJ whole genome shotgun (WGS) entry which is preliminary data.</text>
</comment>
<gene>
    <name evidence="5" type="ORF">F5147DRAFT_659546</name>
</gene>
<evidence type="ECO:0000256" key="1">
    <source>
        <dbReference type="ARBA" id="ARBA00004340"/>
    </source>
</evidence>
<protein>
    <recommendedName>
        <fullName evidence="4">Crinkler effector protein N-terminal domain-containing protein</fullName>
    </recommendedName>
</protein>
<dbReference type="AlphaFoldDB" id="A0A9P7JL85"/>
<evidence type="ECO:0000256" key="2">
    <source>
        <dbReference type="ARBA" id="ARBA00004613"/>
    </source>
</evidence>
<dbReference type="GO" id="GO:0005576">
    <property type="term" value="C:extracellular region"/>
    <property type="evidence" value="ECO:0007669"/>
    <property type="project" value="UniProtKB-SubCell"/>
</dbReference>
<dbReference type="Pfam" id="PF20147">
    <property type="entry name" value="Crinkler"/>
    <property type="match status" value="1"/>
</dbReference>